<dbReference type="EMBL" id="JACYFG010000007">
    <property type="protein sequence ID" value="MBD5779459.1"/>
    <property type="molecule type" value="Genomic_DNA"/>
</dbReference>
<evidence type="ECO:0000256" key="4">
    <source>
        <dbReference type="ARBA" id="ARBA00023295"/>
    </source>
</evidence>
<dbReference type="InterPro" id="IPR006710">
    <property type="entry name" value="Glyco_hydro_43"/>
</dbReference>
<keyword evidence="4 5" id="KW-0326">Glycosidase</keyword>
<dbReference type="PANTHER" id="PTHR43301">
    <property type="entry name" value="ARABINAN ENDO-1,5-ALPHA-L-ARABINOSIDASE"/>
    <property type="match status" value="1"/>
</dbReference>
<dbReference type="Pfam" id="PF04616">
    <property type="entry name" value="Glyco_hydro_43"/>
    <property type="match status" value="1"/>
</dbReference>
<dbReference type="Proteomes" id="UP000622317">
    <property type="component" value="Unassembled WGS sequence"/>
</dbReference>
<protein>
    <submittedName>
        <fullName evidence="6">Glycoside hydrolase family 43 protein</fullName>
    </submittedName>
</protein>
<comment type="similarity">
    <text evidence="2 5">Belongs to the glycosyl hydrolase 43 family.</text>
</comment>
<sequence>MTDSVFLFAYFTGNGEKGMRLASSEDGLVWTDLADSFFIAPNRGLMRDPFLLRGPDESFHLIWTTDWESQDIGYACSKNLIDWSEQRRLPVMSQIEGTRNCWAPEMTYDPKQQQFLIYWASTVEGRFEENGGSSESDYNHRMWSATTRDFESFSAPAVYFDPGFNVIDVTLIHKPGGQTRLIAKDERLHPEKKNLFTCQADTPYGPFSAPSAPFTKSWVEGPAALETGDWTYVFYDVYRDKRYEGKRTKDFIKWEDVSDQLSFPQGARHGSIVTLTRAEYEKLKSQL</sequence>
<evidence type="ECO:0000256" key="5">
    <source>
        <dbReference type="RuleBase" id="RU361187"/>
    </source>
</evidence>
<name>A0A927IH43_9BACT</name>
<dbReference type="SUPFAM" id="SSF75005">
    <property type="entry name" value="Arabinanase/levansucrase/invertase"/>
    <property type="match status" value="1"/>
</dbReference>
<dbReference type="Gene3D" id="2.115.10.20">
    <property type="entry name" value="Glycosyl hydrolase domain, family 43"/>
    <property type="match status" value="1"/>
</dbReference>
<accession>A0A927IH43</accession>
<reference evidence="6" key="1">
    <citation type="submission" date="2020-09" db="EMBL/GenBank/DDBJ databases">
        <title>Pelagicoccus enzymogenes sp. nov. with an EPS production, isolated from marine sediment.</title>
        <authorList>
            <person name="Feng X."/>
        </authorList>
    </citation>
    <scope>NUCLEOTIDE SEQUENCE</scope>
    <source>
        <strain evidence="6">NFK12</strain>
    </source>
</reference>
<dbReference type="GO" id="GO:0004553">
    <property type="term" value="F:hydrolase activity, hydrolyzing O-glycosyl compounds"/>
    <property type="evidence" value="ECO:0007669"/>
    <property type="project" value="InterPro"/>
</dbReference>
<evidence type="ECO:0000256" key="3">
    <source>
        <dbReference type="ARBA" id="ARBA00022801"/>
    </source>
</evidence>
<dbReference type="AlphaFoldDB" id="A0A927IH43"/>
<comment type="pathway">
    <text evidence="1">Glycan metabolism; L-arabinan degradation.</text>
</comment>
<dbReference type="RefSeq" id="WP_191616580.1">
    <property type="nucleotide sequence ID" value="NZ_JACYFG010000007.1"/>
</dbReference>
<evidence type="ECO:0000313" key="7">
    <source>
        <dbReference type="Proteomes" id="UP000622317"/>
    </source>
</evidence>
<dbReference type="CDD" id="cd08983">
    <property type="entry name" value="GH43_Bt3655-like"/>
    <property type="match status" value="1"/>
</dbReference>
<dbReference type="PANTHER" id="PTHR43301:SF3">
    <property type="entry name" value="ARABINAN ENDO-1,5-ALPHA-L-ARABINOSIDASE A-RELATED"/>
    <property type="match status" value="1"/>
</dbReference>
<dbReference type="InterPro" id="IPR023296">
    <property type="entry name" value="Glyco_hydro_beta-prop_sf"/>
</dbReference>
<proteinExistence type="inferred from homology"/>
<keyword evidence="7" id="KW-1185">Reference proteome</keyword>
<evidence type="ECO:0000256" key="1">
    <source>
        <dbReference type="ARBA" id="ARBA00004834"/>
    </source>
</evidence>
<evidence type="ECO:0000256" key="2">
    <source>
        <dbReference type="ARBA" id="ARBA00009865"/>
    </source>
</evidence>
<dbReference type="GO" id="GO:0005975">
    <property type="term" value="P:carbohydrate metabolic process"/>
    <property type="evidence" value="ECO:0007669"/>
    <property type="project" value="InterPro"/>
</dbReference>
<evidence type="ECO:0000313" key="6">
    <source>
        <dbReference type="EMBL" id="MBD5779459.1"/>
    </source>
</evidence>
<organism evidence="6 7">
    <name type="scientific">Pelagicoccus enzymogenes</name>
    <dbReference type="NCBI Taxonomy" id="2773457"/>
    <lineage>
        <taxon>Bacteria</taxon>
        <taxon>Pseudomonadati</taxon>
        <taxon>Verrucomicrobiota</taxon>
        <taxon>Opitutia</taxon>
        <taxon>Puniceicoccales</taxon>
        <taxon>Pelagicoccaceae</taxon>
        <taxon>Pelagicoccus</taxon>
    </lineage>
</organism>
<comment type="caution">
    <text evidence="6">The sequence shown here is derived from an EMBL/GenBank/DDBJ whole genome shotgun (WGS) entry which is preliminary data.</text>
</comment>
<gene>
    <name evidence="6" type="ORF">IEN85_08125</name>
</gene>
<keyword evidence="3 5" id="KW-0378">Hydrolase</keyword>
<dbReference type="InterPro" id="IPR050727">
    <property type="entry name" value="GH43_arabinanases"/>
</dbReference>